<protein>
    <recommendedName>
        <fullName evidence="2">2'-phosphotransferase</fullName>
        <ecNumber evidence="2">2.7.1.160</ecNumber>
    </recommendedName>
</protein>
<feature type="compositionally biased region" description="Low complexity" evidence="4">
    <location>
        <begin position="303"/>
        <end position="316"/>
    </location>
</feature>
<dbReference type="SUPFAM" id="SSF56399">
    <property type="entry name" value="ADP-ribosylation"/>
    <property type="match status" value="1"/>
</dbReference>
<sequence length="612" mass="66207">MYRVSLSDSEDSGDTVLPHGYFKPFGPDRVRTSPSQRDKLKRKLERQLEDRLAVRHKDRQDLLKLVELVFVGLERCLNAEELEADLRPYLEDSGPFVEWVQRYLEGLGEDQESPSEGPGEDRELDVATAPAAAEPSAASTPAPSGSVSPVLASPAPAEPPVAVPMPPPAPASPPRAEACCSRGVPVACPTPAKAMPRRKPSRPPSAAPAAPGRPDEVREAPPSPRRSAPPADDPRDHALGQDAQARCEVPVVTISDEEEAPCSSPRDAPVAVPGSGAANSSSSSRPSRRAAGSVGAVGRCLTPRRAVTPPRRAITPPKAPPQPPPSAAPPGHAAGLPPPPLLGFGGQGPHGRVRRGRSWSPGAEEVWSETGSEDRANVRSSWGGRSRSRDEGVAERGGGPRLPDRLAKLSRAMSGILRHRAHEEGVRLSSDGFARLSEVLRILHGRYSVAEALATVRQSVYRDGSPRFELDKLGKKDRDPLIRALGGHTIPDIGVDVQAPRSAGQKRKREGPRKREGLHGALSRAMSKVLRYEAFEAREDHDMAITQEGWAATADVIRKMRKFSPRQEDLERVVQTSFHSDGTPRFEMKQLASQPWVRAVRKRSMRGEECFD</sequence>
<proteinExistence type="predicted"/>
<evidence type="ECO:0000256" key="1">
    <source>
        <dbReference type="ARBA" id="ARBA00003343"/>
    </source>
</evidence>
<gene>
    <name evidence="5" type="ORF">AMON00008_LOCUS43590</name>
</gene>
<organism evidence="5">
    <name type="scientific">Alexandrium monilatum</name>
    <dbReference type="NCBI Taxonomy" id="311494"/>
    <lineage>
        <taxon>Eukaryota</taxon>
        <taxon>Sar</taxon>
        <taxon>Alveolata</taxon>
        <taxon>Dinophyceae</taxon>
        <taxon>Gonyaulacales</taxon>
        <taxon>Pyrocystaceae</taxon>
        <taxon>Alexandrium</taxon>
    </lineage>
</organism>
<evidence type="ECO:0000256" key="4">
    <source>
        <dbReference type="SAM" id="MobiDB-lite"/>
    </source>
</evidence>
<dbReference type="AlphaFoldDB" id="A0A7S4S3K0"/>
<evidence type="ECO:0000313" key="5">
    <source>
        <dbReference type="EMBL" id="CAE4631500.1"/>
    </source>
</evidence>
<dbReference type="InterPro" id="IPR002745">
    <property type="entry name" value="Ptrans_KptA/Tpt1"/>
</dbReference>
<comment type="catalytic activity">
    <reaction evidence="3">
        <text>2'-phospho-[ligated tRNA] + NAD(+) = mature tRNA + ADP-alpha-D-ribose 1'',2''-cyclic phosphate + nicotinamide</text>
        <dbReference type="Rhea" id="RHEA:23324"/>
        <dbReference type="Rhea" id="RHEA-COMP:11106"/>
        <dbReference type="Rhea" id="RHEA-COMP:11107"/>
        <dbReference type="ChEBI" id="CHEBI:17154"/>
        <dbReference type="ChEBI" id="CHEBI:57540"/>
        <dbReference type="ChEBI" id="CHEBI:76596"/>
        <dbReference type="ChEBI" id="CHEBI:82883"/>
        <dbReference type="ChEBI" id="CHEBI:85027"/>
        <dbReference type="EC" id="2.7.1.160"/>
    </reaction>
</comment>
<dbReference type="PANTHER" id="PTHR12684">
    <property type="entry name" value="PUTATIVE PHOSPHOTRANSFERASE"/>
    <property type="match status" value="1"/>
</dbReference>
<dbReference type="Pfam" id="PF01885">
    <property type="entry name" value="PTS_2-RNA"/>
    <property type="match status" value="2"/>
</dbReference>
<dbReference type="GO" id="GO:0000215">
    <property type="term" value="F:tRNA 2'-phosphotransferase activity"/>
    <property type="evidence" value="ECO:0007669"/>
    <property type="project" value="UniProtKB-EC"/>
</dbReference>
<accession>A0A7S4S3K0</accession>
<dbReference type="PANTHER" id="PTHR12684:SF2">
    <property type="entry name" value="TRNA 2'-PHOSPHOTRANSFERASE 1"/>
    <property type="match status" value="1"/>
</dbReference>
<feature type="region of interest" description="Disordered" evidence="4">
    <location>
        <begin position="1"/>
        <end position="40"/>
    </location>
</feature>
<evidence type="ECO:0000256" key="2">
    <source>
        <dbReference type="ARBA" id="ARBA00012007"/>
    </source>
</evidence>
<dbReference type="EC" id="2.7.1.160" evidence="2"/>
<dbReference type="Gene3D" id="1.10.10.970">
    <property type="entry name" value="RNA 2'-phosphotransferase, Tpt1/KptA family, N-terminal domain"/>
    <property type="match status" value="2"/>
</dbReference>
<feature type="compositionally biased region" description="Pro residues" evidence="4">
    <location>
        <begin position="156"/>
        <end position="173"/>
    </location>
</feature>
<name>A0A7S4S3K0_9DINO</name>
<feature type="compositionally biased region" description="Low complexity" evidence="4">
    <location>
        <begin position="126"/>
        <end position="155"/>
    </location>
</feature>
<reference evidence="5" key="1">
    <citation type="submission" date="2021-01" db="EMBL/GenBank/DDBJ databases">
        <authorList>
            <person name="Corre E."/>
            <person name="Pelletier E."/>
            <person name="Niang G."/>
            <person name="Scheremetjew M."/>
            <person name="Finn R."/>
            <person name="Kale V."/>
            <person name="Holt S."/>
            <person name="Cochrane G."/>
            <person name="Meng A."/>
            <person name="Brown T."/>
            <person name="Cohen L."/>
        </authorList>
    </citation>
    <scope>NUCLEOTIDE SEQUENCE</scope>
    <source>
        <strain evidence="5">CCMP3105</strain>
    </source>
</reference>
<comment type="function">
    <text evidence="1">Catalyzes the last step of tRNA splicing, the transfer of the splice junction 2'-phosphate from ligated tRNA to NAD to produce ADP-ribose 1''-2'' cyclic phosphate.</text>
</comment>
<dbReference type="EMBL" id="HBNR01061862">
    <property type="protein sequence ID" value="CAE4631500.1"/>
    <property type="molecule type" value="Transcribed_RNA"/>
</dbReference>
<dbReference type="GO" id="GO:0006388">
    <property type="term" value="P:tRNA splicing, via endonucleolytic cleavage and ligation"/>
    <property type="evidence" value="ECO:0007669"/>
    <property type="project" value="TreeGrafter"/>
</dbReference>
<feature type="region of interest" description="Disordered" evidence="4">
    <location>
        <begin position="493"/>
        <end position="517"/>
    </location>
</feature>
<feature type="region of interest" description="Disordered" evidence="4">
    <location>
        <begin position="109"/>
        <end position="404"/>
    </location>
</feature>
<feature type="compositionally biased region" description="Pro residues" evidence="4">
    <location>
        <begin position="317"/>
        <end position="328"/>
    </location>
</feature>
<evidence type="ECO:0000256" key="3">
    <source>
        <dbReference type="ARBA" id="ARBA00047949"/>
    </source>
</evidence>
<dbReference type="InterPro" id="IPR042080">
    <property type="entry name" value="RNA_2'-PTrans_N"/>
</dbReference>
<feature type="compositionally biased region" description="Low complexity" evidence="4">
    <location>
        <begin position="270"/>
        <end position="296"/>
    </location>
</feature>